<feature type="region of interest" description="Disordered" evidence="1">
    <location>
        <begin position="87"/>
        <end position="114"/>
    </location>
</feature>
<feature type="compositionally biased region" description="Basic residues" evidence="1">
    <location>
        <begin position="96"/>
        <end position="114"/>
    </location>
</feature>
<gene>
    <name evidence="2" type="ORF">LIER_28996</name>
</gene>
<evidence type="ECO:0000313" key="2">
    <source>
        <dbReference type="EMBL" id="GAA0175904.1"/>
    </source>
</evidence>
<protein>
    <submittedName>
        <fullName evidence="2">Uncharacterized protein</fullName>
    </submittedName>
</protein>
<sequence length="166" mass="18361">MEKTIKEVRLARLVASHWSHYLLDGVIFYSRTSSPRVHFSFRKIYIFSDPDDGGNVHGLTFKNPNVGDHDVEEDVEAFASLLTEPTADVTGSSKVTPKKQKHKAGKGSRKAPKKSKINIIVEGVEGTEEVPPTEPGVKDSQILEGPRGVLSPKVTFVSITLFTKRF</sequence>
<organism evidence="2 3">
    <name type="scientific">Lithospermum erythrorhizon</name>
    <name type="common">Purple gromwell</name>
    <name type="synonym">Lithospermum officinale var. erythrorhizon</name>
    <dbReference type="NCBI Taxonomy" id="34254"/>
    <lineage>
        <taxon>Eukaryota</taxon>
        <taxon>Viridiplantae</taxon>
        <taxon>Streptophyta</taxon>
        <taxon>Embryophyta</taxon>
        <taxon>Tracheophyta</taxon>
        <taxon>Spermatophyta</taxon>
        <taxon>Magnoliopsida</taxon>
        <taxon>eudicotyledons</taxon>
        <taxon>Gunneridae</taxon>
        <taxon>Pentapetalae</taxon>
        <taxon>asterids</taxon>
        <taxon>lamiids</taxon>
        <taxon>Boraginales</taxon>
        <taxon>Boraginaceae</taxon>
        <taxon>Boraginoideae</taxon>
        <taxon>Lithospermeae</taxon>
        <taxon>Lithospermum</taxon>
    </lineage>
</organism>
<comment type="caution">
    <text evidence="2">The sequence shown here is derived from an EMBL/GenBank/DDBJ whole genome shotgun (WGS) entry which is preliminary data.</text>
</comment>
<name>A0AAV3RHN2_LITER</name>
<proteinExistence type="predicted"/>
<dbReference type="Proteomes" id="UP001454036">
    <property type="component" value="Unassembled WGS sequence"/>
</dbReference>
<evidence type="ECO:0000256" key="1">
    <source>
        <dbReference type="SAM" id="MobiDB-lite"/>
    </source>
</evidence>
<dbReference type="EMBL" id="BAABME010009835">
    <property type="protein sequence ID" value="GAA0175904.1"/>
    <property type="molecule type" value="Genomic_DNA"/>
</dbReference>
<keyword evidence="3" id="KW-1185">Reference proteome</keyword>
<dbReference type="AlphaFoldDB" id="A0AAV3RHN2"/>
<evidence type="ECO:0000313" key="3">
    <source>
        <dbReference type="Proteomes" id="UP001454036"/>
    </source>
</evidence>
<accession>A0AAV3RHN2</accession>
<reference evidence="2 3" key="1">
    <citation type="submission" date="2024-01" db="EMBL/GenBank/DDBJ databases">
        <title>The complete chloroplast genome sequence of Lithospermum erythrorhizon: insights into the phylogenetic relationship among Boraginaceae species and the maternal lineages of purple gromwells.</title>
        <authorList>
            <person name="Okada T."/>
            <person name="Watanabe K."/>
        </authorList>
    </citation>
    <scope>NUCLEOTIDE SEQUENCE [LARGE SCALE GENOMIC DNA]</scope>
</reference>